<dbReference type="Proteomes" id="UP000279968">
    <property type="component" value="Unassembled WGS sequence"/>
</dbReference>
<evidence type="ECO:0000313" key="12">
    <source>
        <dbReference type="EMBL" id="RKN52059.1"/>
    </source>
</evidence>
<comment type="catalytic activity">
    <reaction evidence="1">
        <text>ATP + protein L-histidine = ADP + protein N-phospho-L-histidine.</text>
        <dbReference type="EC" id="2.7.13.3"/>
    </reaction>
</comment>
<evidence type="ECO:0000256" key="2">
    <source>
        <dbReference type="ARBA" id="ARBA00012438"/>
    </source>
</evidence>
<evidence type="ECO:0000256" key="4">
    <source>
        <dbReference type="ARBA" id="ARBA00022679"/>
    </source>
</evidence>
<keyword evidence="5" id="KW-0547">Nucleotide-binding</keyword>
<evidence type="ECO:0000259" key="10">
    <source>
        <dbReference type="Pfam" id="PF07730"/>
    </source>
</evidence>
<evidence type="ECO:0000256" key="6">
    <source>
        <dbReference type="ARBA" id="ARBA00022777"/>
    </source>
</evidence>
<dbReference type="PANTHER" id="PTHR24421:SF10">
    <property type="entry name" value="NITRATE_NITRITE SENSOR PROTEIN NARQ"/>
    <property type="match status" value="1"/>
</dbReference>
<dbReference type="GO" id="GO:0016020">
    <property type="term" value="C:membrane"/>
    <property type="evidence" value="ECO:0007669"/>
    <property type="project" value="InterPro"/>
</dbReference>
<gene>
    <name evidence="12" type="ORF">D7193_26155</name>
</gene>
<dbReference type="RefSeq" id="WP_120782291.1">
    <property type="nucleotide sequence ID" value="NZ_JBHLUP010000005.1"/>
</dbReference>
<dbReference type="EC" id="2.7.13.3" evidence="2"/>
<feature type="domain" description="Signal transduction histidine kinase subgroup 3 dimerisation and phosphoacceptor" evidence="10">
    <location>
        <begin position="186"/>
        <end position="251"/>
    </location>
</feature>
<evidence type="ECO:0000256" key="9">
    <source>
        <dbReference type="SAM" id="Phobius"/>
    </source>
</evidence>
<accession>A0A3A9ZV10</accession>
<dbReference type="GO" id="GO:0000155">
    <property type="term" value="F:phosphorelay sensor kinase activity"/>
    <property type="evidence" value="ECO:0007669"/>
    <property type="project" value="InterPro"/>
</dbReference>
<dbReference type="GO" id="GO:0005524">
    <property type="term" value="F:ATP binding"/>
    <property type="evidence" value="ECO:0007669"/>
    <property type="project" value="UniProtKB-KW"/>
</dbReference>
<evidence type="ECO:0000256" key="1">
    <source>
        <dbReference type="ARBA" id="ARBA00000085"/>
    </source>
</evidence>
<evidence type="ECO:0000256" key="8">
    <source>
        <dbReference type="ARBA" id="ARBA00023012"/>
    </source>
</evidence>
<dbReference type="GO" id="GO:0046983">
    <property type="term" value="F:protein dimerization activity"/>
    <property type="evidence" value="ECO:0007669"/>
    <property type="project" value="InterPro"/>
</dbReference>
<feature type="transmembrane region" description="Helical" evidence="9">
    <location>
        <begin position="36"/>
        <end position="54"/>
    </location>
</feature>
<feature type="transmembrane region" description="Helical" evidence="9">
    <location>
        <begin position="107"/>
        <end position="124"/>
    </location>
</feature>
<keyword evidence="3" id="KW-0597">Phosphoprotein</keyword>
<dbReference type="InterPro" id="IPR011712">
    <property type="entry name" value="Sig_transdc_His_kin_sub3_dim/P"/>
</dbReference>
<evidence type="ECO:0000313" key="13">
    <source>
        <dbReference type="Proteomes" id="UP000279968"/>
    </source>
</evidence>
<dbReference type="SUPFAM" id="SSF55874">
    <property type="entry name" value="ATPase domain of HSP90 chaperone/DNA topoisomerase II/histidine kinase"/>
    <property type="match status" value="1"/>
</dbReference>
<sequence length="387" mass="40314">MKRERTDLAVAGLALAATLAILAVRGFGTPDPAARGLDALGAGLALLSAAPLAVRRRVPAIGYAVSAAASVALLALGYPLDAPVATAVAAYGLAAAYSGAPAARRRLALVAVNAFVPAVALAYQTSGVSVWAIATELLAWEAIFLGVWVAADRNRLRSLRLAEAQAYARRVAADAERERDLAAAQERTRIARELHDSAGHAINVILVQAGAARLLQERNPPAARTAIETIEEVARDTIGEIDRMVRALRDDEGDVPADPGALDELITRHRVSGLAVTADLPAPTVTLPRSVAWTAYRILQEALTNAARHGPGSAAVAVRFDHRHVEIDVTNPAPRPAGANPGPVAVGGHGIIGMRERAVLLGGTLEVGMTQETFRVRAVLPHGGVPA</sequence>
<dbReference type="Pfam" id="PF07730">
    <property type="entry name" value="HisKA_3"/>
    <property type="match status" value="1"/>
</dbReference>
<keyword evidence="7" id="KW-0067">ATP-binding</keyword>
<keyword evidence="13" id="KW-1185">Reference proteome</keyword>
<dbReference type="Gene3D" id="1.20.5.1930">
    <property type="match status" value="1"/>
</dbReference>
<keyword evidence="9" id="KW-0472">Membrane</keyword>
<organism evidence="12 13">
    <name type="scientific">Micromonospora costi</name>
    <dbReference type="NCBI Taxonomy" id="1530042"/>
    <lineage>
        <taxon>Bacteria</taxon>
        <taxon>Bacillati</taxon>
        <taxon>Actinomycetota</taxon>
        <taxon>Actinomycetes</taxon>
        <taxon>Micromonosporales</taxon>
        <taxon>Micromonosporaceae</taxon>
        <taxon>Micromonospora</taxon>
    </lineage>
</organism>
<dbReference type="EMBL" id="RBAN01000005">
    <property type="protein sequence ID" value="RKN52059.1"/>
    <property type="molecule type" value="Genomic_DNA"/>
</dbReference>
<keyword evidence="9" id="KW-0812">Transmembrane</keyword>
<dbReference type="Pfam" id="PF23539">
    <property type="entry name" value="DUF7134"/>
    <property type="match status" value="1"/>
</dbReference>
<keyword evidence="4" id="KW-0808">Transferase</keyword>
<feature type="domain" description="DUF7134" evidence="11">
    <location>
        <begin position="14"/>
        <end position="157"/>
    </location>
</feature>
<proteinExistence type="predicted"/>
<reference evidence="12 13" key="1">
    <citation type="journal article" date="2015" name="Int. J. Syst. Evol. Microbiol.">
        <title>Micromonospora costi sp. nov., isolated from a leaf of Costus speciosus.</title>
        <authorList>
            <person name="Thawai C."/>
        </authorList>
    </citation>
    <scope>NUCLEOTIDE SEQUENCE [LARGE SCALE GENOMIC DNA]</scope>
    <source>
        <strain evidence="12 13">CS1-12</strain>
    </source>
</reference>
<dbReference type="InterPro" id="IPR036890">
    <property type="entry name" value="HATPase_C_sf"/>
</dbReference>
<evidence type="ECO:0000256" key="3">
    <source>
        <dbReference type="ARBA" id="ARBA00022553"/>
    </source>
</evidence>
<dbReference type="OrthoDB" id="227596at2"/>
<feature type="transmembrane region" description="Helical" evidence="9">
    <location>
        <begin position="61"/>
        <end position="78"/>
    </location>
</feature>
<name>A0A3A9ZV10_9ACTN</name>
<protein>
    <recommendedName>
        <fullName evidence="2">histidine kinase</fullName>
        <ecNumber evidence="2">2.7.13.3</ecNumber>
    </recommendedName>
</protein>
<comment type="caution">
    <text evidence="12">The sequence shown here is derived from an EMBL/GenBank/DDBJ whole genome shotgun (WGS) entry which is preliminary data.</text>
</comment>
<dbReference type="PANTHER" id="PTHR24421">
    <property type="entry name" value="NITRATE/NITRITE SENSOR PROTEIN NARX-RELATED"/>
    <property type="match status" value="1"/>
</dbReference>
<evidence type="ECO:0000256" key="7">
    <source>
        <dbReference type="ARBA" id="ARBA00022840"/>
    </source>
</evidence>
<evidence type="ECO:0000259" key="11">
    <source>
        <dbReference type="Pfam" id="PF23539"/>
    </source>
</evidence>
<dbReference type="InterPro" id="IPR055558">
    <property type="entry name" value="DUF7134"/>
</dbReference>
<keyword evidence="9" id="KW-1133">Transmembrane helix</keyword>
<keyword evidence="6 12" id="KW-0418">Kinase</keyword>
<feature type="transmembrane region" description="Helical" evidence="9">
    <location>
        <begin position="84"/>
        <end position="100"/>
    </location>
</feature>
<dbReference type="Gene3D" id="3.30.565.10">
    <property type="entry name" value="Histidine kinase-like ATPase, C-terminal domain"/>
    <property type="match status" value="1"/>
</dbReference>
<dbReference type="AlphaFoldDB" id="A0A3A9ZV10"/>
<dbReference type="InterPro" id="IPR050482">
    <property type="entry name" value="Sensor_HK_TwoCompSys"/>
</dbReference>
<evidence type="ECO:0000256" key="5">
    <source>
        <dbReference type="ARBA" id="ARBA00022741"/>
    </source>
</evidence>
<keyword evidence="8" id="KW-0902">Two-component regulatory system</keyword>
<dbReference type="CDD" id="cd16917">
    <property type="entry name" value="HATPase_UhpB-NarQ-NarX-like"/>
    <property type="match status" value="1"/>
</dbReference>
<feature type="transmembrane region" description="Helical" evidence="9">
    <location>
        <begin position="130"/>
        <end position="151"/>
    </location>
</feature>